<keyword evidence="3" id="KW-1185">Reference proteome</keyword>
<name>A0ABY4D5S2_9BACT</name>
<dbReference type="SUPFAM" id="SSF54427">
    <property type="entry name" value="NTF2-like"/>
    <property type="match status" value="1"/>
</dbReference>
<reference evidence="2 3" key="1">
    <citation type="submission" date="2022-03" db="EMBL/GenBank/DDBJ databases">
        <title>Hymenobactersp. isolated from the air.</title>
        <authorList>
            <person name="Won M."/>
            <person name="Kwon S.-W."/>
        </authorList>
    </citation>
    <scope>NUCLEOTIDE SEQUENCE [LARGE SCALE GENOMIC DNA]</scope>
    <source>
        <strain evidence="2 3">KACC 21982</strain>
        <plasmid evidence="2 3">unnamed2</plasmid>
    </source>
</reference>
<organism evidence="2 3">
    <name type="scientific">Hymenobacter tibetensis</name>
    <dbReference type="NCBI Taxonomy" id="497967"/>
    <lineage>
        <taxon>Bacteria</taxon>
        <taxon>Pseudomonadati</taxon>
        <taxon>Bacteroidota</taxon>
        <taxon>Cytophagia</taxon>
        <taxon>Cytophagales</taxon>
        <taxon>Hymenobacteraceae</taxon>
        <taxon>Hymenobacter</taxon>
    </lineage>
</organism>
<proteinExistence type="predicted"/>
<dbReference type="RefSeq" id="WP_243803160.1">
    <property type="nucleotide sequence ID" value="NZ_CP094671.1"/>
</dbReference>
<gene>
    <name evidence="2" type="ORF">MTX78_23935</name>
</gene>
<dbReference type="Gene3D" id="3.10.450.50">
    <property type="match status" value="1"/>
</dbReference>
<geneLocation type="plasmid" evidence="2 3">
    <name>unnamed2</name>
</geneLocation>
<accession>A0ABY4D5S2</accession>
<feature type="domain" description="Limonene-1,2-epoxide hydrolase" evidence="1">
    <location>
        <begin position="6"/>
        <end position="118"/>
    </location>
</feature>
<evidence type="ECO:0000259" key="1">
    <source>
        <dbReference type="Pfam" id="PF07858"/>
    </source>
</evidence>
<dbReference type="Proteomes" id="UP000831113">
    <property type="component" value="Plasmid unnamed2"/>
</dbReference>
<evidence type="ECO:0000313" key="2">
    <source>
        <dbReference type="EMBL" id="UOG77397.1"/>
    </source>
</evidence>
<dbReference type="InterPro" id="IPR032710">
    <property type="entry name" value="NTF2-like_dom_sf"/>
</dbReference>
<sequence>MFATPLEVAETFFAHWQANRVEEALALLAADVVYHNFPTPDLIGREAVLKFHVDAGIGTALRANWEVVHLAATGNVVLNERIDNFQHANGFTLTVPVMGTLTIEEGAITVWRDYFDSAHAAQQQAELLRSLA</sequence>
<keyword evidence="2" id="KW-0614">Plasmid</keyword>
<protein>
    <submittedName>
        <fullName evidence="2">Nuclear transport factor 2 family protein</fullName>
    </submittedName>
</protein>
<dbReference type="Pfam" id="PF07858">
    <property type="entry name" value="LEH"/>
    <property type="match status" value="1"/>
</dbReference>
<dbReference type="EMBL" id="CP094671">
    <property type="protein sequence ID" value="UOG77397.1"/>
    <property type="molecule type" value="Genomic_DNA"/>
</dbReference>
<evidence type="ECO:0000313" key="3">
    <source>
        <dbReference type="Proteomes" id="UP000831113"/>
    </source>
</evidence>
<dbReference type="InterPro" id="IPR013100">
    <property type="entry name" value="LEH"/>
</dbReference>